<organism evidence="1 2">
    <name type="scientific">Wocania arenilitoris</name>
    <dbReference type="NCBI Taxonomy" id="2044858"/>
    <lineage>
        <taxon>Bacteria</taxon>
        <taxon>Pseudomonadati</taxon>
        <taxon>Bacteroidota</taxon>
        <taxon>Flavobacteriia</taxon>
        <taxon>Flavobacteriales</taxon>
        <taxon>Flavobacteriaceae</taxon>
        <taxon>Wocania</taxon>
    </lineage>
</organism>
<name>A0AAE3JL36_9FLAO</name>
<dbReference type="RefSeq" id="WP_237239107.1">
    <property type="nucleotide sequence ID" value="NZ_JAKKDU010000005.1"/>
</dbReference>
<evidence type="ECO:0000313" key="2">
    <source>
        <dbReference type="Proteomes" id="UP001199795"/>
    </source>
</evidence>
<comment type="caution">
    <text evidence="1">The sequence shown here is derived from an EMBL/GenBank/DDBJ whole genome shotgun (WGS) entry which is preliminary data.</text>
</comment>
<protein>
    <submittedName>
        <fullName evidence="1">Uncharacterized protein</fullName>
    </submittedName>
</protein>
<dbReference type="EMBL" id="JAKKDU010000005">
    <property type="protein sequence ID" value="MCF7567757.1"/>
    <property type="molecule type" value="Genomic_DNA"/>
</dbReference>
<sequence>MKTQFLKLFLFTLTFSLTSCNQENTLSEYKYADKGLVLSCENVNSKLYSEALFAFENDILNYYKKNNTNSSLLQAYSQFLRNAVYGKLKFEDIVSPHTVKVFEALKKEDNLWVANNPQSYLNYKSPLVKCIGINMQNKDLKTTFNALIGINNMSPRLFGTPLMSNYRDLLKDKYLAAYVALDLYYAKLFNKDLSKPNIEKPAEKVDFNKIPQ</sequence>
<reference evidence="1" key="1">
    <citation type="submission" date="2022-01" db="EMBL/GenBank/DDBJ databases">
        <title>Draft genome sequence of Sabulilitoribacter arenilitoris KCTC 52401.</title>
        <authorList>
            <person name="Oh J.-S."/>
        </authorList>
    </citation>
    <scope>NUCLEOTIDE SEQUENCE</scope>
    <source>
        <strain evidence="1">HMF6543</strain>
    </source>
</reference>
<dbReference type="PROSITE" id="PS51257">
    <property type="entry name" value="PROKAR_LIPOPROTEIN"/>
    <property type="match status" value="1"/>
</dbReference>
<gene>
    <name evidence="1" type="ORF">L3X37_05175</name>
</gene>
<dbReference type="AlphaFoldDB" id="A0AAE3JL36"/>
<proteinExistence type="predicted"/>
<accession>A0AAE3JL36</accession>
<dbReference type="Proteomes" id="UP001199795">
    <property type="component" value="Unassembled WGS sequence"/>
</dbReference>
<evidence type="ECO:0000313" key="1">
    <source>
        <dbReference type="EMBL" id="MCF7567757.1"/>
    </source>
</evidence>
<keyword evidence="2" id="KW-1185">Reference proteome</keyword>